<keyword evidence="2" id="KW-0238">DNA-binding</keyword>
<dbReference type="RefSeq" id="WP_133340523.1">
    <property type="nucleotide sequence ID" value="NZ_SMYO01000054.1"/>
</dbReference>
<dbReference type="EMBL" id="SMYO01000054">
    <property type="protein sequence ID" value="TDK54195.1"/>
    <property type="molecule type" value="Genomic_DNA"/>
</dbReference>
<evidence type="ECO:0000259" key="4">
    <source>
        <dbReference type="PROSITE" id="PS50995"/>
    </source>
</evidence>
<sequence>MDLNFKDPKVKQVQEVYQSLWAINKTTAKFTKTNAESFGLTLQQLSILNTLFAFPESTQQELVERLISSKSTISVGVDKLVNMGLVERKFSDEDRREVKLKLTIKGEEVSKNSSKNSISYKAMLSALENMDDEDIQSLLRIQKELLNNLIQSGY</sequence>
<feature type="domain" description="HTH marR-type" evidence="4">
    <location>
        <begin position="13"/>
        <end position="147"/>
    </location>
</feature>
<dbReference type="Pfam" id="PF12802">
    <property type="entry name" value="MarR_2"/>
    <property type="match status" value="1"/>
</dbReference>
<dbReference type="SUPFAM" id="SSF46785">
    <property type="entry name" value="Winged helix' DNA-binding domain"/>
    <property type="match status" value="1"/>
</dbReference>
<dbReference type="AlphaFoldDB" id="A0A4R5VI11"/>
<dbReference type="GO" id="GO:0003677">
    <property type="term" value="F:DNA binding"/>
    <property type="evidence" value="ECO:0007669"/>
    <property type="project" value="UniProtKB-KW"/>
</dbReference>
<dbReference type="GO" id="GO:0003700">
    <property type="term" value="F:DNA-binding transcription factor activity"/>
    <property type="evidence" value="ECO:0007669"/>
    <property type="project" value="InterPro"/>
</dbReference>
<dbReference type="PROSITE" id="PS50995">
    <property type="entry name" value="HTH_MARR_2"/>
    <property type="match status" value="1"/>
</dbReference>
<dbReference type="InterPro" id="IPR023187">
    <property type="entry name" value="Tscrpt_reg_MarR-type_CS"/>
</dbReference>
<dbReference type="PRINTS" id="PR00598">
    <property type="entry name" value="HTHMARR"/>
</dbReference>
<dbReference type="InterPro" id="IPR036388">
    <property type="entry name" value="WH-like_DNA-bd_sf"/>
</dbReference>
<dbReference type="InterPro" id="IPR036390">
    <property type="entry name" value="WH_DNA-bd_sf"/>
</dbReference>
<evidence type="ECO:0000313" key="5">
    <source>
        <dbReference type="EMBL" id="TDK54195.1"/>
    </source>
</evidence>
<evidence type="ECO:0000313" key="6">
    <source>
        <dbReference type="Proteomes" id="UP000295132"/>
    </source>
</evidence>
<keyword evidence="1" id="KW-0805">Transcription regulation</keyword>
<protein>
    <submittedName>
        <fullName evidence="5">MarR family transcriptional regulator</fullName>
    </submittedName>
</protein>
<dbReference type="PANTHER" id="PTHR42756">
    <property type="entry name" value="TRANSCRIPTIONAL REGULATOR, MARR"/>
    <property type="match status" value="1"/>
</dbReference>
<dbReference type="Gene3D" id="1.10.10.10">
    <property type="entry name" value="Winged helix-like DNA-binding domain superfamily/Winged helix DNA-binding domain"/>
    <property type="match status" value="1"/>
</dbReference>
<comment type="caution">
    <text evidence="5">The sequence shown here is derived from an EMBL/GenBank/DDBJ whole genome shotgun (WGS) entry which is preliminary data.</text>
</comment>
<organism evidence="5 6">
    <name type="scientific">Bacillus salipaludis</name>
    <dbReference type="NCBI Taxonomy" id="2547811"/>
    <lineage>
        <taxon>Bacteria</taxon>
        <taxon>Bacillati</taxon>
        <taxon>Bacillota</taxon>
        <taxon>Bacilli</taxon>
        <taxon>Bacillales</taxon>
        <taxon>Bacillaceae</taxon>
        <taxon>Bacillus</taxon>
    </lineage>
</organism>
<dbReference type="PROSITE" id="PS01117">
    <property type="entry name" value="HTH_MARR_1"/>
    <property type="match status" value="1"/>
</dbReference>
<dbReference type="Proteomes" id="UP000295132">
    <property type="component" value="Unassembled WGS sequence"/>
</dbReference>
<gene>
    <name evidence="5" type="ORF">E2K98_29650</name>
</gene>
<proteinExistence type="predicted"/>
<evidence type="ECO:0000256" key="1">
    <source>
        <dbReference type="ARBA" id="ARBA00023015"/>
    </source>
</evidence>
<dbReference type="PANTHER" id="PTHR42756:SF1">
    <property type="entry name" value="TRANSCRIPTIONAL REPRESSOR OF EMRAB OPERON"/>
    <property type="match status" value="1"/>
</dbReference>
<keyword evidence="3" id="KW-0804">Transcription</keyword>
<reference evidence="5 6" key="1">
    <citation type="submission" date="2019-03" db="EMBL/GenBank/DDBJ databases">
        <title>Bacillus niacini sp. nov. a Nicotinate-Metabolizing Mesophile Isolated from Soil.</title>
        <authorList>
            <person name="Zhang G."/>
        </authorList>
    </citation>
    <scope>NUCLEOTIDE SEQUENCE [LARGE SCALE GENOMIC DNA]</scope>
    <source>
        <strain evidence="5 6">WN066</strain>
    </source>
</reference>
<evidence type="ECO:0000256" key="3">
    <source>
        <dbReference type="ARBA" id="ARBA00023163"/>
    </source>
</evidence>
<evidence type="ECO:0000256" key="2">
    <source>
        <dbReference type="ARBA" id="ARBA00023125"/>
    </source>
</evidence>
<accession>A0A4R5VI11</accession>
<dbReference type="SMART" id="SM00347">
    <property type="entry name" value="HTH_MARR"/>
    <property type="match status" value="1"/>
</dbReference>
<dbReference type="InterPro" id="IPR000835">
    <property type="entry name" value="HTH_MarR-typ"/>
</dbReference>
<name>A0A4R5VI11_9BACI</name>